<evidence type="ECO:0000313" key="2">
    <source>
        <dbReference type="EMBL" id="VDL83851.1"/>
    </source>
</evidence>
<feature type="region of interest" description="Disordered" evidence="1">
    <location>
        <begin position="1"/>
        <end position="66"/>
    </location>
</feature>
<protein>
    <submittedName>
        <fullName evidence="4">SRP40_C domain-containing protein</fullName>
    </submittedName>
</protein>
<dbReference type="EMBL" id="UYSL01024810">
    <property type="protein sequence ID" value="VDL83851.1"/>
    <property type="molecule type" value="Genomic_DNA"/>
</dbReference>
<evidence type="ECO:0000256" key="1">
    <source>
        <dbReference type="SAM" id="MobiDB-lite"/>
    </source>
</evidence>
<feature type="compositionally biased region" description="Basic residues" evidence="1">
    <location>
        <begin position="41"/>
        <end position="53"/>
    </location>
</feature>
<sequence length="66" mass="7747">MKPAEENNLLHSDDVADQKPTEKDKSFDPFNQKYRVENKKNFRRRGRGGHHRMGTMSVGYKPSQKK</sequence>
<gene>
    <name evidence="2" type="ORF">NBR_LOCUS20115</name>
</gene>
<dbReference type="WBParaSite" id="NBR_0002011401-mRNA-1">
    <property type="protein sequence ID" value="NBR_0002011401-mRNA-1"/>
    <property type="gene ID" value="NBR_0002011401"/>
</dbReference>
<proteinExistence type="predicted"/>
<feature type="compositionally biased region" description="Basic and acidic residues" evidence="1">
    <location>
        <begin position="11"/>
        <end position="27"/>
    </location>
</feature>
<evidence type="ECO:0000313" key="3">
    <source>
        <dbReference type="Proteomes" id="UP000271162"/>
    </source>
</evidence>
<organism evidence="4">
    <name type="scientific">Nippostrongylus brasiliensis</name>
    <name type="common">Rat hookworm</name>
    <dbReference type="NCBI Taxonomy" id="27835"/>
    <lineage>
        <taxon>Eukaryota</taxon>
        <taxon>Metazoa</taxon>
        <taxon>Ecdysozoa</taxon>
        <taxon>Nematoda</taxon>
        <taxon>Chromadorea</taxon>
        <taxon>Rhabditida</taxon>
        <taxon>Rhabditina</taxon>
        <taxon>Rhabditomorpha</taxon>
        <taxon>Strongyloidea</taxon>
        <taxon>Heligmosomidae</taxon>
        <taxon>Nippostrongylus</taxon>
    </lineage>
</organism>
<evidence type="ECO:0000313" key="4">
    <source>
        <dbReference type="WBParaSite" id="NBR_0002011401-mRNA-1"/>
    </source>
</evidence>
<reference evidence="4" key="1">
    <citation type="submission" date="2017-02" db="UniProtKB">
        <authorList>
            <consortium name="WormBaseParasite"/>
        </authorList>
    </citation>
    <scope>IDENTIFICATION</scope>
</reference>
<name>A0A0N4YS92_NIPBR</name>
<dbReference type="Proteomes" id="UP000271162">
    <property type="component" value="Unassembled WGS sequence"/>
</dbReference>
<accession>A0A0N4YS92</accession>
<reference evidence="2 3" key="2">
    <citation type="submission" date="2018-11" db="EMBL/GenBank/DDBJ databases">
        <authorList>
            <consortium name="Pathogen Informatics"/>
        </authorList>
    </citation>
    <scope>NUCLEOTIDE SEQUENCE [LARGE SCALE GENOMIC DNA]</scope>
</reference>
<dbReference type="AlphaFoldDB" id="A0A0N4YS92"/>
<keyword evidence="3" id="KW-1185">Reference proteome</keyword>